<accession>A0A238BUI8</accession>
<proteinExistence type="predicted"/>
<dbReference type="AlphaFoldDB" id="A0A238BUI8"/>
<dbReference type="Proteomes" id="UP000242913">
    <property type="component" value="Unassembled WGS sequence"/>
</dbReference>
<evidence type="ECO:0000313" key="2">
    <source>
        <dbReference type="Proteomes" id="UP000242913"/>
    </source>
</evidence>
<gene>
    <name evidence="1" type="ORF">X798_04565</name>
</gene>
<sequence length="76" mass="8614">MSFVHSGKIRSSGRSIDGYYSDENEVLLHKQLYKRNDSEAMRCRTQVDDVSLSSSSFPFSIDTHNCHPDSPSSIFI</sequence>
<dbReference type="EMBL" id="KZ270009">
    <property type="protein sequence ID" value="OZC08365.1"/>
    <property type="molecule type" value="Genomic_DNA"/>
</dbReference>
<protein>
    <submittedName>
        <fullName evidence="1">Uncharacterized protein</fullName>
    </submittedName>
</protein>
<reference evidence="1 2" key="1">
    <citation type="submission" date="2015-12" db="EMBL/GenBank/DDBJ databases">
        <title>Draft genome of the nematode, Onchocerca flexuosa.</title>
        <authorList>
            <person name="Mitreva M."/>
        </authorList>
    </citation>
    <scope>NUCLEOTIDE SEQUENCE [LARGE SCALE GENOMIC DNA]</scope>
    <source>
        <strain evidence="1">Red Deer</strain>
    </source>
</reference>
<evidence type="ECO:0000313" key="1">
    <source>
        <dbReference type="EMBL" id="OZC08365.1"/>
    </source>
</evidence>
<name>A0A238BUI8_9BILA</name>
<organism evidence="1 2">
    <name type="scientific">Onchocerca flexuosa</name>
    <dbReference type="NCBI Taxonomy" id="387005"/>
    <lineage>
        <taxon>Eukaryota</taxon>
        <taxon>Metazoa</taxon>
        <taxon>Ecdysozoa</taxon>
        <taxon>Nematoda</taxon>
        <taxon>Chromadorea</taxon>
        <taxon>Rhabditida</taxon>
        <taxon>Spirurina</taxon>
        <taxon>Spiruromorpha</taxon>
        <taxon>Filarioidea</taxon>
        <taxon>Onchocercidae</taxon>
        <taxon>Onchocerca</taxon>
    </lineage>
</organism>
<keyword evidence="2" id="KW-1185">Reference proteome</keyword>